<reference evidence="3 4" key="1">
    <citation type="submission" date="2019-06" db="EMBL/GenBank/DDBJ databases">
        <authorList>
            <person name="Li M."/>
        </authorList>
    </citation>
    <scope>NUCLEOTIDE SEQUENCE [LARGE SCALE GENOMIC DNA]</scope>
    <source>
        <strain evidence="3 4">BGMRC2036</strain>
    </source>
</reference>
<dbReference type="InterPro" id="IPR011856">
    <property type="entry name" value="tRNA_endonuc-like_dom_sf"/>
</dbReference>
<dbReference type="InterPro" id="IPR003509">
    <property type="entry name" value="UPF0102_YraN-like"/>
</dbReference>
<dbReference type="AlphaFoldDB" id="A0A506UBW1"/>
<dbReference type="HAMAP" id="MF_00048">
    <property type="entry name" value="UPF0102"/>
    <property type="match status" value="1"/>
</dbReference>
<dbReference type="EMBL" id="VHLG01000004">
    <property type="protein sequence ID" value="TPW30886.1"/>
    <property type="molecule type" value="Genomic_DNA"/>
</dbReference>
<evidence type="ECO:0000313" key="3">
    <source>
        <dbReference type="EMBL" id="TPW30886.1"/>
    </source>
</evidence>
<dbReference type="OrthoDB" id="9812968at2"/>
<dbReference type="SUPFAM" id="SSF52980">
    <property type="entry name" value="Restriction endonuclease-like"/>
    <property type="match status" value="1"/>
</dbReference>
<dbReference type="NCBIfam" id="NF009151">
    <property type="entry name" value="PRK12497.1-5"/>
    <property type="match status" value="1"/>
</dbReference>
<dbReference type="InterPro" id="IPR011335">
    <property type="entry name" value="Restrct_endonuc-II-like"/>
</dbReference>
<dbReference type="PANTHER" id="PTHR34039">
    <property type="entry name" value="UPF0102 PROTEIN YRAN"/>
    <property type="match status" value="1"/>
</dbReference>
<dbReference type="Pfam" id="PF02021">
    <property type="entry name" value="UPF0102"/>
    <property type="match status" value="1"/>
</dbReference>
<dbReference type="PANTHER" id="PTHR34039:SF1">
    <property type="entry name" value="UPF0102 PROTEIN YRAN"/>
    <property type="match status" value="1"/>
</dbReference>
<sequence length="121" mass="13895">MTREPAPSRVKAERRGRRAEWIAALYLTCKGYRIVAMRYKTPSGEIDLIARKGDLAIFIEVKARKSRESAIDAVSYEAMRRIRAASDLWLKRQKNWHAISSRFDIVAVTPGRLPQHIPNAF</sequence>
<name>A0A506UBW1_9HYPH</name>
<dbReference type="GO" id="GO:0003676">
    <property type="term" value="F:nucleic acid binding"/>
    <property type="evidence" value="ECO:0007669"/>
    <property type="project" value="InterPro"/>
</dbReference>
<organism evidence="3 4">
    <name type="scientific">Martelella alba</name>
    <dbReference type="NCBI Taxonomy" id="2590451"/>
    <lineage>
        <taxon>Bacteria</taxon>
        <taxon>Pseudomonadati</taxon>
        <taxon>Pseudomonadota</taxon>
        <taxon>Alphaproteobacteria</taxon>
        <taxon>Hyphomicrobiales</taxon>
        <taxon>Aurantimonadaceae</taxon>
        <taxon>Martelella</taxon>
    </lineage>
</organism>
<dbReference type="NCBIfam" id="TIGR00252">
    <property type="entry name" value="YraN family protein"/>
    <property type="match status" value="1"/>
</dbReference>
<protein>
    <recommendedName>
        <fullName evidence="2">UPF0102 protein FJU08_09455</fullName>
    </recommendedName>
</protein>
<dbReference type="Gene3D" id="3.40.1350.10">
    <property type="match status" value="1"/>
</dbReference>
<dbReference type="RefSeq" id="WP_141148757.1">
    <property type="nucleotide sequence ID" value="NZ_VHLG01000004.1"/>
</dbReference>
<proteinExistence type="inferred from homology"/>
<comment type="similarity">
    <text evidence="1 2">Belongs to the UPF0102 family.</text>
</comment>
<keyword evidence="4" id="KW-1185">Reference proteome</keyword>
<gene>
    <name evidence="3" type="ORF">FJU08_09455</name>
</gene>
<dbReference type="NCBIfam" id="NF009150">
    <property type="entry name" value="PRK12497.1-3"/>
    <property type="match status" value="1"/>
</dbReference>
<evidence type="ECO:0000256" key="2">
    <source>
        <dbReference type="HAMAP-Rule" id="MF_00048"/>
    </source>
</evidence>
<dbReference type="Proteomes" id="UP000318801">
    <property type="component" value="Unassembled WGS sequence"/>
</dbReference>
<evidence type="ECO:0000256" key="1">
    <source>
        <dbReference type="ARBA" id="ARBA00006738"/>
    </source>
</evidence>
<accession>A0A506UBW1</accession>
<evidence type="ECO:0000313" key="4">
    <source>
        <dbReference type="Proteomes" id="UP000318801"/>
    </source>
</evidence>
<comment type="caution">
    <text evidence="3">The sequence shown here is derived from an EMBL/GenBank/DDBJ whole genome shotgun (WGS) entry which is preliminary data.</text>
</comment>